<proteinExistence type="predicted"/>
<gene>
    <name evidence="2" type="ORF">MIND_00405000</name>
</gene>
<keyword evidence="3" id="KW-1185">Reference proteome</keyword>
<protein>
    <submittedName>
        <fullName evidence="2">Uncharacterized protein</fullName>
    </submittedName>
</protein>
<evidence type="ECO:0000256" key="1">
    <source>
        <dbReference type="SAM" id="Phobius"/>
    </source>
</evidence>
<keyword evidence="1" id="KW-1133">Transmembrane helix</keyword>
<name>A0A8H6T3N5_9AGAR</name>
<dbReference type="GeneID" id="59343390"/>
<evidence type="ECO:0000313" key="2">
    <source>
        <dbReference type="EMBL" id="KAF7310309.1"/>
    </source>
</evidence>
<keyword evidence="1" id="KW-0812">Transmembrane</keyword>
<dbReference type="AlphaFoldDB" id="A0A8H6T3N5"/>
<feature type="transmembrane region" description="Helical" evidence="1">
    <location>
        <begin position="67"/>
        <end position="85"/>
    </location>
</feature>
<feature type="transmembrane region" description="Helical" evidence="1">
    <location>
        <begin position="135"/>
        <end position="156"/>
    </location>
</feature>
<sequence length="189" mass="21523">MSSAASAFLAASGHPQFIINWVSFWMDPRTEAFFERYHFDIVLVQAASLAITAVLSLYLVYSFPTPWRTYFIFFPQLLGYTLAVNRAVAGQTAMRVDPLWEVQRSLWIFCQMLTSIHQCLFSTPGTSISLCLWRLRQSATITVGGLLVQALCVLALRRIVPELWIRRAAAFRQRRLVEAARFSSGIRRA</sequence>
<keyword evidence="1" id="KW-0472">Membrane</keyword>
<comment type="caution">
    <text evidence="2">The sequence shown here is derived from an EMBL/GenBank/DDBJ whole genome shotgun (WGS) entry which is preliminary data.</text>
</comment>
<evidence type="ECO:0000313" key="3">
    <source>
        <dbReference type="Proteomes" id="UP000636479"/>
    </source>
</evidence>
<feature type="transmembrane region" description="Helical" evidence="1">
    <location>
        <begin position="37"/>
        <end position="61"/>
    </location>
</feature>
<dbReference type="Proteomes" id="UP000636479">
    <property type="component" value="Unassembled WGS sequence"/>
</dbReference>
<organism evidence="2 3">
    <name type="scientific">Mycena indigotica</name>
    <dbReference type="NCBI Taxonomy" id="2126181"/>
    <lineage>
        <taxon>Eukaryota</taxon>
        <taxon>Fungi</taxon>
        <taxon>Dikarya</taxon>
        <taxon>Basidiomycota</taxon>
        <taxon>Agaricomycotina</taxon>
        <taxon>Agaricomycetes</taxon>
        <taxon>Agaricomycetidae</taxon>
        <taxon>Agaricales</taxon>
        <taxon>Marasmiineae</taxon>
        <taxon>Mycenaceae</taxon>
        <taxon>Mycena</taxon>
    </lineage>
</organism>
<dbReference type="RefSeq" id="XP_037223759.1">
    <property type="nucleotide sequence ID" value="XM_037360874.1"/>
</dbReference>
<feature type="transmembrane region" description="Helical" evidence="1">
    <location>
        <begin position="6"/>
        <end position="25"/>
    </location>
</feature>
<accession>A0A8H6T3N5</accession>
<reference evidence="2" key="1">
    <citation type="submission" date="2020-05" db="EMBL/GenBank/DDBJ databases">
        <title>Mycena genomes resolve the evolution of fungal bioluminescence.</title>
        <authorList>
            <person name="Tsai I.J."/>
        </authorList>
    </citation>
    <scope>NUCLEOTIDE SEQUENCE</scope>
    <source>
        <strain evidence="2">171206Taipei</strain>
    </source>
</reference>
<dbReference type="EMBL" id="JACAZF010000003">
    <property type="protein sequence ID" value="KAF7310309.1"/>
    <property type="molecule type" value="Genomic_DNA"/>
</dbReference>